<dbReference type="Pfam" id="PF07083">
    <property type="entry name" value="DUF1351"/>
    <property type="match status" value="1"/>
</dbReference>
<evidence type="ECO:0000256" key="1">
    <source>
        <dbReference type="SAM" id="MobiDB-lite"/>
    </source>
</evidence>
<dbReference type="AlphaFoldDB" id="A0A0K8MH45"/>
<dbReference type="OrthoDB" id="2151932at2"/>
<gene>
    <name evidence="2" type="ORF">FFIC_241360</name>
</gene>
<dbReference type="RefSeq" id="WP_061993239.1">
    <property type="nucleotide sequence ID" value="NZ_DF968001.1"/>
</dbReference>
<dbReference type="InterPro" id="IPR009785">
    <property type="entry name" value="Prophage_Lj928_Orf309"/>
</dbReference>
<proteinExistence type="predicted"/>
<accession>A0A0K8MH45</accession>
<dbReference type="Proteomes" id="UP000253891">
    <property type="component" value="Unassembled WGS sequence"/>
</dbReference>
<keyword evidence="3" id="KW-1185">Reference proteome</keyword>
<evidence type="ECO:0000313" key="2">
    <source>
        <dbReference type="EMBL" id="GAO99860.1"/>
    </source>
</evidence>
<feature type="region of interest" description="Disordered" evidence="1">
    <location>
        <begin position="236"/>
        <end position="255"/>
    </location>
</feature>
<name>A0A0K8MH45_9LACO</name>
<protein>
    <submittedName>
        <fullName evidence="2">Prophage replication protein</fullName>
    </submittedName>
</protein>
<organism evidence="2 3">
    <name type="scientific">Fructobacillus ficulneus</name>
    <dbReference type="NCBI Taxonomy" id="157463"/>
    <lineage>
        <taxon>Bacteria</taxon>
        <taxon>Bacillati</taxon>
        <taxon>Bacillota</taxon>
        <taxon>Bacilli</taxon>
        <taxon>Lactobacillales</taxon>
        <taxon>Lactobacillaceae</taxon>
        <taxon>Fructobacillus</taxon>
    </lineage>
</organism>
<dbReference type="EMBL" id="DF968001">
    <property type="protein sequence ID" value="GAO99860.1"/>
    <property type="molecule type" value="Genomic_DNA"/>
</dbReference>
<dbReference type="STRING" id="157463.GCA_001047075_00775"/>
<reference evidence="2 3" key="1">
    <citation type="journal article" date="2015" name="BMC Genomics">
        <title>Comparative genomics of Fructobacillus spp. and Leuconostoc spp. reveals niche-specific evolution of Fructobacillus spp.</title>
        <authorList>
            <person name="Endo A."/>
            <person name="Tanizawa Y."/>
            <person name="Tanaka N."/>
            <person name="Maeno S."/>
            <person name="Kumar H."/>
            <person name="Shiwa Y."/>
            <person name="Okada S."/>
            <person name="Yoshikawa H."/>
            <person name="Dicks L."/>
            <person name="Nakagawa J."/>
            <person name="Arita M."/>
        </authorList>
    </citation>
    <scope>NUCLEOTIDE SEQUENCE [LARGE SCALE GENOMIC DNA]</scope>
    <source>
        <strain evidence="2 3">JCM 12225</strain>
    </source>
</reference>
<evidence type="ECO:0000313" key="3">
    <source>
        <dbReference type="Proteomes" id="UP000253891"/>
    </source>
</evidence>
<sequence>MTEAITLPSELIQDGKIEFKNLDQYLSMVDKYVEYGNNFVVTEETMKGAKDEKALINKMVKESASRRSDIENNMLAPWLPVKEKMMNAEKQLKSASDNIKVQLDKYTEEWKEKWRAKIKLYIDSQYQDTPYEPRIPIDEKWLYKKNFNGTEPKDSFIDNELTLSIMTDKANQKTEQNEIKMVKEFASQLNVNPAPYIKQLDNHSMPDVIEGMKFDVRRANQQREAQEAAQRAEREKAISQAQTKQVDEETGEVIKPVEERYDRSFKVFACTRDELQEIADFLNGKGIQFQGTSEG</sequence>